<dbReference type="InterPro" id="IPR057258">
    <property type="entry name" value="Ribosomal_uS3"/>
</dbReference>
<gene>
    <name evidence="8" type="primary">rpsC</name>
    <name evidence="11" type="ORF">UX85_C0001G0114</name>
</gene>
<comment type="caution">
    <text evidence="11">The sequence shown here is derived from an EMBL/GenBank/DDBJ whole genome shotgun (WGS) entry which is preliminary data.</text>
</comment>
<feature type="domain" description="KH type-2" evidence="10">
    <location>
        <begin position="39"/>
        <end position="115"/>
    </location>
</feature>
<evidence type="ECO:0000313" key="12">
    <source>
        <dbReference type="Proteomes" id="UP000033860"/>
    </source>
</evidence>
<dbReference type="InterPro" id="IPR018280">
    <property type="entry name" value="Ribosomal_uS3_CS"/>
</dbReference>
<evidence type="ECO:0000256" key="7">
    <source>
        <dbReference type="ARBA" id="ARBA00035257"/>
    </source>
</evidence>
<evidence type="ECO:0000256" key="3">
    <source>
        <dbReference type="ARBA" id="ARBA00022884"/>
    </source>
</evidence>
<dbReference type="NCBIfam" id="TIGR01009">
    <property type="entry name" value="rpsC_bact"/>
    <property type="match status" value="1"/>
</dbReference>
<evidence type="ECO:0000313" key="11">
    <source>
        <dbReference type="EMBL" id="KKU61900.1"/>
    </source>
</evidence>
<evidence type="ECO:0000259" key="10">
    <source>
        <dbReference type="PROSITE" id="PS50823"/>
    </source>
</evidence>
<dbReference type="HAMAP" id="MF_01309_B">
    <property type="entry name" value="Ribosomal_uS3_B"/>
    <property type="match status" value="1"/>
</dbReference>
<evidence type="ECO:0000256" key="9">
    <source>
        <dbReference type="RuleBase" id="RU003624"/>
    </source>
</evidence>
<dbReference type="PATRIC" id="fig|1618371.3.peg.115"/>
<dbReference type="Pfam" id="PF07650">
    <property type="entry name" value="KH_2"/>
    <property type="match status" value="1"/>
</dbReference>
<organism evidence="11 12">
    <name type="scientific">Candidatus Beckwithbacteria bacterium GW2011_GWB1_47_15</name>
    <dbReference type="NCBI Taxonomy" id="1618371"/>
    <lineage>
        <taxon>Bacteria</taxon>
        <taxon>Candidatus Beckwithiibacteriota</taxon>
    </lineage>
</organism>
<evidence type="ECO:0000256" key="5">
    <source>
        <dbReference type="ARBA" id="ARBA00023274"/>
    </source>
</evidence>
<dbReference type="EMBL" id="LCNT01000001">
    <property type="protein sequence ID" value="KKU61900.1"/>
    <property type="molecule type" value="Genomic_DNA"/>
</dbReference>
<dbReference type="CDD" id="cd02412">
    <property type="entry name" value="KH-II_30S_S3"/>
    <property type="match status" value="1"/>
</dbReference>
<dbReference type="Gene3D" id="3.30.300.20">
    <property type="match status" value="1"/>
</dbReference>
<evidence type="ECO:0000256" key="4">
    <source>
        <dbReference type="ARBA" id="ARBA00022980"/>
    </source>
</evidence>
<accession>A0A0G1UW09</accession>
<comment type="function">
    <text evidence="6 8">Binds the lower part of the 30S subunit head. Binds mRNA in the 70S ribosome, positioning it for translation.</text>
</comment>
<keyword evidence="3 8" id="KW-0694">RNA-binding</keyword>
<comment type="similarity">
    <text evidence="1 8 9">Belongs to the universal ribosomal protein uS3 family.</text>
</comment>
<keyword evidence="4 8" id="KW-0689">Ribosomal protein</keyword>
<dbReference type="GO" id="GO:0003729">
    <property type="term" value="F:mRNA binding"/>
    <property type="evidence" value="ECO:0007669"/>
    <property type="project" value="UniProtKB-UniRule"/>
</dbReference>
<comment type="subunit">
    <text evidence="8">Part of the 30S ribosomal subunit. Forms a tight complex with proteins S10 and S14.</text>
</comment>
<dbReference type="InterPro" id="IPR004087">
    <property type="entry name" value="KH_dom"/>
</dbReference>
<keyword evidence="5 8" id="KW-0687">Ribonucleoprotein</keyword>
<dbReference type="SUPFAM" id="SSF54821">
    <property type="entry name" value="Ribosomal protein S3 C-terminal domain"/>
    <property type="match status" value="1"/>
</dbReference>
<dbReference type="PROSITE" id="PS00548">
    <property type="entry name" value="RIBOSOMAL_S3"/>
    <property type="match status" value="1"/>
</dbReference>
<dbReference type="SUPFAM" id="SSF54814">
    <property type="entry name" value="Prokaryotic type KH domain (KH-domain type II)"/>
    <property type="match status" value="1"/>
</dbReference>
<evidence type="ECO:0000256" key="8">
    <source>
        <dbReference type="HAMAP-Rule" id="MF_01309"/>
    </source>
</evidence>
<dbReference type="InterPro" id="IPR036419">
    <property type="entry name" value="Ribosomal_S3_C_sf"/>
</dbReference>
<dbReference type="Pfam" id="PF00189">
    <property type="entry name" value="Ribosomal_S3_C"/>
    <property type="match status" value="1"/>
</dbReference>
<dbReference type="InterPro" id="IPR015946">
    <property type="entry name" value="KH_dom-like_a/b"/>
</dbReference>
<sequence>MGQKVNPIGFRLGPLYSWRSNWFAEGKQYQKFMFEDIKLRKFLFDKLKLAGITQVKIDRSINTVKITLEVARPGVVIGRGGSGLEELKKLLTQKLAFDTKSGKSPKFELNVVEMKTPDLSARLVGDRIADQLIRRYPHRRAVSQALEKVISAGAKGARIVLSGRIGGAEISRTEKYSQGSVPLSTIRADIDYFEKPAFTKFGYVGIKVWIYKGEKDLK</sequence>
<dbReference type="SMART" id="SM00322">
    <property type="entry name" value="KH"/>
    <property type="match status" value="1"/>
</dbReference>
<dbReference type="GO" id="GO:0003735">
    <property type="term" value="F:structural constituent of ribosome"/>
    <property type="evidence" value="ECO:0007669"/>
    <property type="project" value="InterPro"/>
</dbReference>
<dbReference type="GO" id="GO:0022627">
    <property type="term" value="C:cytosolic small ribosomal subunit"/>
    <property type="evidence" value="ECO:0007669"/>
    <property type="project" value="TreeGrafter"/>
</dbReference>
<dbReference type="InterPro" id="IPR004044">
    <property type="entry name" value="KH_dom_type_2"/>
</dbReference>
<evidence type="ECO:0000256" key="2">
    <source>
        <dbReference type="ARBA" id="ARBA00022730"/>
    </source>
</evidence>
<reference evidence="11 12" key="1">
    <citation type="journal article" date="2015" name="Nature">
        <title>rRNA introns, odd ribosomes, and small enigmatic genomes across a large radiation of phyla.</title>
        <authorList>
            <person name="Brown C.T."/>
            <person name="Hug L.A."/>
            <person name="Thomas B.C."/>
            <person name="Sharon I."/>
            <person name="Castelle C.J."/>
            <person name="Singh A."/>
            <person name="Wilkins M.J."/>
            <person name="Williams K.H."/>
            <person name="Banfield J.F."/>
        </authorList>
    </citation>
    <scope>NUCLEOTIDE SEQUENCE [LARGE SCALE GENOMIC DNA]</scope>
</reference>
<dbReference type="FunFam" id="3.30.300.20:FF:000001">
    <property type="entry name" value="30S ribosomal protein S3"/>
    <property type="match status" value="1"/>
</dbReference>
<keyword evidence="2 8" id="KW-0699">rRNA-binding</keyword>
<dbReference type="PANTHER" id="PTHR11760">
    <property type="entry name" value="30S/40S RIBOSOMAL PROTEIN S3"/>
    <property type="match status" value="1"/>
</dbReference>
<dbReference type="AlphaFoldDB" id="A0A0G1UW09"/>
<name>A0A0G1UW09_9BACT</name>
<dbReference type="InterPro" id="IPR009019">
    <property type="entry name" value="KH_sf_prok-type"/>
</dbReference>
<proteinExistence type="inferred from homology"/>
<protein>
    <recommendedName>
        <fullName evidence="7 8">Small ribosomal subunit protein uS3</fullName>
    </recommendedName>
</protein>
<dbReference type="InterPro" id="IPR005704">
    <property type="entry name" value="Ribosomal_uS3_bac-typ"/>
</dbReference>
<dbReference type="Gene3D" id="3.30.1140.32">
    <property type="entry name" value="Ribosomal protein S3, C-terminal domain"/>
    <property type="match status" value="1"/>
</dbReference>
<dbReference type="GO" id="GO:0019843">
    <property type="term" value="F:rRNA binding"/>
    <property type="evidence" value="ECO:0007669"/>
    <property type="project" value="UniProtKB-UniRule"/>
</dbReference>
<dbReference type="PROSITE" id="PS50823">
    <property type="entry name" value="KH_TYPE_2"/>
    <property type="match status" value="1"/>
</dbReference>
<dbReference type="InterPro" id="IPR001351">
    <property type="entry name" value="Ribosomal_uS3_C"/>
</dbReference>
<evidence type="ECO:0000256" key="6">
    <source>
        <dbReference type="ARBA" id="ARBA00024998"/>
    </source>
</evidence>
<dbReference type="Proteomes" id="UP000033860">
    <property type="component" value="Unassembled WGS sequence"/>
</dbReference>
<evidence type="ECO:0000256" key="1">
    <source>
        <dbReference type="ARBA" id="ARBA00010761"/>
    </source>
</evidence>
<dbReference type="PANTHER" id="PTHR11760:SF19">
    <property type="entry name" value="SMALL RIBOSOMAL SUBUNIT PROTEIN US3C"/>
    <property type="match status" value="1"/>
</dbReference>
<dbReference type="GO" id="GO:0006412">
    <property type="term" value="P:translation"/>
    <property type="evidence" value="ECO:0007669"/>
    <property type="project" value="UniProtKB-UniRule"/>
</dbReference>